<evidence type="ECO:0000256" key="1">
    <source>
        <dbReference type="ARBA" id="ARBA00022801"/>
    </source>
</evidence>
<dbReference type="OrthoDB" id="9791366at2"/>
<dbReference type="GO" id="GO:0016020">
    <property type="term" value="C:membrane"/>
    <property type="evidence" value="ECO:0007669"/>
    <property type="project" value="TreeGrafter"/>
</dbReference>
<evidence type="ECO:0000313" key="3">
    <source>
        <dbReference type="EMBL" id="SDG89841.1"/>
    </source>
</evidence>
<proteinExistence type="predicted"/>
<dbReference type="Pfam" id="PF12697">
    <property type="entry name" value="Abhydrolase_6"/>
    <property type="match status" value="1"/>
</dbReference>
<keyword evidence="4" id="KW-1185">Reference proteome</keyword>
<dbReference type="RefSeq" id="WP_092616886.1">
    <property type="nucleotide sequence ID" value="NZ_FNCV01000003.1"/>
</dbReference>
<evidence type="ECO:0000313" key="4">
    <source>
        <dbReference type="Proteomes" id="UP000217076"/>
    </source>
</evidence>
<organism evidence="3 4">
    <name type="scientific">Roseospirillum parvum</name>
    <dbReference type="NCBI Taxonomy" id="83401"/>
    <lineage>
        <taxon>Bacteria</taxon>
        <taxon>Pseudomonadati</taxon>
        <taxon>Pseudomonadota</taxon>
        <taxon>Alphaproteobacteria</taxon>
        <taxon>Rhodospirillales</taxon>
        <taxon>Rhodospirillaceae</taxon>
        <taxon>Roseospirillum</taxon>
    </lineage>
</organism>
<dbReference type="AlphaFoldDB" id="A0A1G7Y0C8"/>
<dbReference type="InterPro" id="IPR000073">
    <property type="entry name" value="AB_hydrolase_1"/>
</dbReference>
<accession>A0A1G7Y0C8</accession>
<reference evidence="4" key="1">
    <citation type="submission" date="2016-10" db="EMBL/GenBank/DDBJ databases">
        <authorList>
            <person name="Varghese N."/>
            <person name="Submissions S."/>
        </authorList>
    </citation>
    <scope>NUCLEOTIDE SEQUENCE [LARGE SCALE GENOMIC DNA]</scope>
    <source>
        <strain evidence="4">930I</strain>
    </source>
</reference>
<evidence type="ECO:0000259" key="2">
    <source>
        <dbReference type="Pfam" id="PF12697"/>
    </source>
</evidence>
<gene>
    <name evidence="3" type="ORF">SAMN05421742_103152</name>
</gene>
<dbReference type="PRINTS" id="PR00111">
    <property type="entry name" value="ABHYDROLASE"/>
</dbReference>
<dbReference type="GO" id="GO:0016787">
    <property type="term" value="F:hydrolase activity"/>
    <property type="evidence" value="ECO:0007669"/>
    <property type="project" value="UniProtKB-KW"/>
</dbReference>
<dbReference type="InterPro" id="IPR029058">
    <property type="entry name" value="AB_hydrolase_fold"/>
</dbReference>
<dbReference type="PANTHER" id="PTHR43798:SF31">
    <property type="entry name" value="AB HYDROLASE SUPERFAMILY PROTEIN YCLE"/>
    <property type="match status" value="1"/>
</dbReference>
<dbReference type="EMBL" id="FNCV01000003">
    <property type="protein sequence ID" value="SDG89841.1"/>
    <property type="molecule type" value="Genomic_DNA"/>
</dbReference>
<feature type="domain" description="AB hydrolase-1" evidence="2">
    <location>
        <begin position="43"/>
        <end position="285"/>
    </location>
</feature>
<dbReference type="PANTHER" id="PTHR43798">
    <property type="entry name" value="MONOACYLGLYCEROL LIPASE"/>
    <property type="match status" value="1"/>
</dbReference>
<name>A0A1G7Y0C8_9PROT</name>
<dbReference type="SUPFAM" id="SSF53474">
    <property type="entry name" value="alpha/beta-Hydrolases"/>
    <property type="match status" value="1"/>
</dbReference>
<dbReference type="STRING" id="83401.SAMN05421742_103152"/>
<dbReference type="InterPro" id="IPR050266">
    <property type="entry name" value="AB_hydrolase_sf"/>
</dbReference>
<protein>
    <submittedName>
        <fullName evidence="3">Pimeloyl-ACP methyl ester carboxylesterase</fullName>
    </submittedName>
</protein>
<sequence length="295" mass="32313">MVTSPDSQSAPFSQRWVKVLRPEGFRDMAYTQWGDPHGKRVCLCVHGLTRNGRDFDDLAAALSGDPEVPRRVLCPDVLGRGKSDWLVDSTGYDLAAYAADMATLIARSGAEEVDWVGTSMGGLIGMLIAASPGTPIRRLVLNDVGAFIPKAALERISEYVSRPPVFDDLKDLEAYLRDIHRSFGPLSDAAWARVAEHSHRIDENGRIAMHYDRRIAASIAQLETLEDVDLWPVWEAIRVPTLVVRGAESDLLTAATAQRMTHSGPQAKLLEIPGVGHAPWLASADQIQPIVDFLA</sequence>
<keyword evidence="1" id="KW-0378">Hydrolase</keyword>
<dbReference type="Proteomes" id="UP000217076">
    <property type="component" value="Unassembled WGS sequence"/>
</dbReference>
<dbReference type="Gene3D" id="3.40.50.1820">
    <property type="entry name" value="alpha/beta hydrolase"/>
    <property type="match status" value="1"/>
</dbReference>